<sequence>MSVSHIDRSNLRSSTMDYRRGPKKSQASACSWMVWVVIAGLLGAAWFLYTNGRSPFQDVTQMFESKKASGAGKFDIRNTFHLHAVLEDDGADLTTGCPAYRYTKKNPIQSILGEKYAYPHMHCMSVLAGVLFQAETHKAEHANMLHATKEQIGAWAKSEKYCGSVKLMVTPYGKPLDDESGKQVTYTCTGEEGSIVVPELCCRTSA</sequence>
<dbReference type="EMBL" id="BEGY01000087">
    <property type="protein sequence ID" value="GAX82884.1"/>
    <property type="molecule type" value="Genomic_DNA"/>
</dbReference>
<dbReference type="Proteomes" id="UP000232323">
    <property type="component" value="Unassembled WGS sequence"/>
</dbReference>
<keyword evidence="2" id="KW-0812">Transmembrane</keyword>
<keyword evidence="2" id="KW-1133">Transmembrane helix</keyword>
<evidence type="ECO:0000313" key="4">
    <source>
        <dbReference type="Proteomes" id="UP000232323"/>
    </source>
</evidence>
<feature type="compositionally biased region" description="Basic and acidic residues" evidence="1">
    <location>
        <begin position="1"/>
        <end position="10"/>
    </location>
</feature>
<comment type="caution">
    <text evidence="3">The sequence shown here is derived from an EMBL/GenBank/DDBJ whole genome shotgun (WGS) entry which is preliminary data.</text>
</comment>
<keyword evidence="2" id="KW-0472">Membrane</keyword>
<reference evidence="3 4" key="1">
    <citation type="submission" date="2017-08" db="EMBL/GenBank/DDBJ databases">
        <title>Acidophilic green algal genome provides insights into adaptation to an acidic environment.</title>
        <authorList>
            <person name="Hirooka S."/>
            <person name="Hirose Y."/>
            <person name="Kanesaki Y."/>
            <person name="Higuchi S."/>
            <person name="Fujiwara T."/>
            <person name="Onuma R."/>
            <person name="Era A."/>
            <person name="Ohbayashi R."/>
            <person name="Uzuka A."/>
            <person name="Nozaki H."/>
            <person name="Yoshikawa H."/>
            <person name="Miyagishima S.Y."/>
        </authorList>
    </citation>
    <scope>NUCLEOTIDE SEQUENCE [LARGE SCALE GENOMIC DNA]</scope>
    <source>
        <strain evidence="3 4">NIES-2499</strain>
    </source>
</reference>
<gene>
    <name evidence="3" type="ORF">CEUSTIGMA_g10310.t1</name>
</gene>
<keyword evidence="4" id="KW-1185">Reference proteome</keyword>
<evidence type="ECO:0000256" key="2">
    <source>
        <dbReference type="SAM" id="Phobius"/>
    </source>
</evidence>
<feature type="region of interest" description="Disordered" evidence="1">
    <location>
        <begin position="1"/>
        <end position="22"/>
    </location>
</feature>
<name>A0A250XII4_9CHLO</name>
<feature type="transmembrane region" description="Helical" evidence="2">
    <location>
        <begin position="29"/>
        <end position="49"/>
    </location>
</feature>
<proteinExistence type="predicted"/>
<evidence type="ECO:0000313" key="3">
    <source>
        <dbReference type="EMBL" id="GAX82884.1"/>
    </source>
</evidence>
<evidence type="ECO:0000256" key="1">
    <source>
        <dbReference type="SAM" id="MobiDB-lite"/>
    </source>
</evidence>
<dbReference type="AlphaFoldDB" id="A0A250XII4"/>
<organism evidence="3 4">
    <name type="scientific">Chlamydomonas eustigma</name>
    <dbReference type="NCBI Taxonomy" id="1157962"/>
    <lineage>
        <taxon>Eukaryota</taxon>
        <taxon>Viridiplantae</taxon>
        <taxon>Chlorophyta</taxon>
        <taxon>core chlorophytes</taxon>
        <taxon>Chlorophyceae</taxon>
        <taxon>CS clade</taxon>
        <taxon>Chlamydomonadales</taxon>
        <taxon>Chlamydomonadaceae</taxon>
        <taxon>Chlamydomonas</taxon>
    </lineage>
</organism>
<protein>
    <submittedName>
        <fullName evidence="3">Uncharacterized protein</fullName>
    </submittedName>
</protein>
<accession>A0A250XII4</accession>